<organism evidence="1">
    <name type="scientific">marine sediment metagenome</name>
    <dbReference type="NCBI Taxonomy" id="412755"/>
    <lineage>
        <taxon>unclassified sequences</taxon>
        <taxon>metagenomes</taxon>
        <taxon>ecological metagenomes</taxon>
    </lineage>
</organism>
<reference evidence="1" key="1">
    <citation type="journal article" date="2015" name="Nature">
        <title>Complex archaea that bridge the gap between prokaryotes and eukaryotes.</title>
        <authorList>
            <person name="Spang A."/>
            <person name="Saw J.H."/>
            <person name="Jorgensen S.L."/>
            <person name="Zaremba-Niedzwiedzka K."/>
            <person name="Martijn J."/>
            <person name="Lind A.E."/>
            <person name="van Eijk R."/>
            <person name="Schleper C."/>
            <person name="Guy L."/>
            <person name="Ettema T.J."/>
        </authorList>
    </citation>
    <scope>NUCLEOTIDE SEQUENCE</scope>
</reference>
<comment type="caution">
    <text evidence="1">The sequence shown here is derived from an EMBL/GenBank/DDBJ whole genome shotgun (WGS) entry which is preliminary data.</text>
</comment>
<evidence type="ECO:0000313" key="1">
    <source>
        <dbReference type="EMBL" id="KKN13550.1"/>
    </source>
</evidence>
<gene>
    <name evidence="1" type="ORF">LCGC14_1005180</name>
</gene>
<dbReference type="EMBL" id="LAZR01003911">
    <property type="protein sequence ID" value="KKN13550.1"/>
    <property type="molecule type" value="Genomic_DNA"/>
</dbReference>
<name>A0A0F9N1Y9_9ZZZZ</name>
<sequence length="161" mass="18752">MKKLLLLSIMVVLAFSTFTSTASAYYKESSWFLFKYKCSGCYKAAALRMKTRIYYDVVWGPGVYYKVRSVWGRMSNYPGYSNPYVFDTQGRIRNNGYLTLLSNNKNWPNGYLKKDTGWFRLGTTTLYSVPVIDHTYGRFLAYWSYGSRKSTEIKRIRSASL</sequence>
<protein>
    <submittedName>
        <fullName evidence="1">Uncharacterized protein</fullName>
    </submittedName>
</protein>
<dbReference type="AlphaFoldDB" id="A0A0F9N1Y9"/>
<proteinExistence type="predicted"/>
<accession>A0A0F9N1Y9</accession>